<evidence type="ECO:0000256" key="2">
    <source>
        <dbReference type="ARBA" id="ARBA00006177"/>
    </source>
</evidence>
<evidence type="ECO:0000313" key="14">
    <source>
        <dbReference type="EMBL" id="CAF0744982.1"/>
    </source>
</evidence>
<dbReference type="SMART" id="SM00980">
    <property type="entry name" value="THAP"/>
    <property type="match status" value="1"/>
</dbReference>
<evidence type="ECO:0000256" key="3">
    <source>
        <dbReference type="ARBA" id="ARBA00022723"/>
    </source>
</evidence>
<dbReference type="Proteomes" id="UP000663832">
    <property type="component" value="Unassembled WGS sequence"/>
</dbReference>
<evidence type="ECO:0000256" key="7">
    <source>
        <dbReference type="ARBA" id="ARBA00023054"/>
    </source>
</evidence>
<evidence type="ECO:0000256" key="10">
    <source>
        <dbReference type="ARBA" id="ARBA00023242"/>
    </source>
</evidence>
<dbReference type="Proteomes" id="UP000663877">
    <property type="component" value="Unassembled WGS sequence"/>
</dbReference>
<dbReference type="GO" id="GO:0005654">
    <property type="term" value="C:nucleoplasm"/>
    <property type="evidence" value="ECO:0007669"/>
    <property type="project" value="UniProtKB-SubCell"/>
</dbReference>
<comment type="caution">
    <text evidence="15">The sequence shown here is derived from an EMBL/GenBank/DDBJ whole genome shotgun (WGS) entry which is preliminary data.</text>
</comment>
<keyword evidence="7" id="KW-0175">Coiled coil</keyword>
<dbReference type="EMBL" id="CAJNOM010000105">
    <property type="protein sequence ID" value="CAF1057509.1"/>
    <property type="molecule type" value="Genomic_DNA"/>
</dbReference>
<dbReference type="AlphaFoldDB" id="A0A814KVN7"/>
<organism evidence="15 16">
    <name type="scientific">Adineta steineri</name>
    <dbReference type="NCBI Taxonomy" id="433720"/>
    <lineage>
        <taxon>Eukaryota</taxon>
        <taxon>Metazoa</taxon>
        <taxon>Spiralia</taxon>
        <taxon>Gnathifera</taxon>
        <taxon>Rotifera</taxon>
        <taxon>Eurotatoria</taxon>
        <taxon>Bdelloidea</taxon>
        <taxon>Adinetida</taxon>
        <taxon>Adinetidae</taxon>
        <taxon>Adineta</taxon>
    </lineage>
</organism>
<evidence type="ECO:0000256" key="4">
    <source>
        <dbReference type="ARBA" id="ARBA00022771"/>
    </source>
</evidence>
<evidence type="ECO:0000256" key="11">
    <source>
        <dbReference type="ARBA" id="ARBA00023306"/>
    </source>
</evidence>
<evidence type="ECO:0000256" key="5">
    <source>
        <dbReference type="ARBA" id="ARBA00022833"/>
    </source>
</evidence>
<dbReference type="GO" id="GO:0043565">
    <property type="term" value="F:sequence-specific DNA binding"/>
    <property type="evidence" value="ECO:0007669"/>
    <property type="project" value="InterPro"/>
</dbReference>
<comment type="similarity">
    <text evidence="2">Belongs to the THAP1 family.</text>
</comment>
<keyword evidence="4 12" id="KW-0863">Zinc-finger</keyword>
<dbReference type="Pfam" id="PF05485">
    <property type="entry name" value="THAP"/>
    <property type="match status" value="1"/>
</dbReference>
<dbReference type="PANTHER" id="PTHR46600:SF1">
    <property type="entry name" value="THAP DOMAIN-CONTAINING PROTEIN 1"/>
    <property type="match status" value="1"/>
</dbReference>
<name>A0A814KVN7_9BILA</name>
<proteinExistence type="inferred from homology"/>
<keyword evidence="6" id="KW-0805">Transcription regulation</keyword>
<comment type="subcellular location">
    <subcellularLocation>
        <location evidence="1">Nucleus</location>
        <location evidence="1">Nucleoplasm</location>
    </subcellularLocation>
</comment>
<dbReference type="SUPFAM" id="SSF57716">
    <property type="entry name" value="Glucocorticoid receptor-like (DNA-binding domain)"/>
    <property type="match status" value="1"/>
</dbReference>
<evidence type="ECO:0000259" key="13">
    <source>
        <dbReference type="PROSITE" id="PS50950"/>
    </source>
</evidence>
<evidence type="ECO:0000313" key="15">
    <source>
        <dbReference type="EMBL" id="CAF1057509.1"/>
    </source>
</evidence>
<dbReference type="GO" id="GO:0008270">
    <property type="term" value="F:zinc ion binding"/>
    <property type="evidence" value="ECO:0007669"/>
    <property type="project" value="UniProtKB-KW"/>
</dbReference>
<evidence type="ECO:0000256" key="12">
    <source>
        <dbReference type="PROSITE-ProRule" id="PRU00309"/>
    </source>
</evidence>
<evidence type="ECO:0000256" key="1">
    <source>
        <dbReference type="ARBA" id="ARBA00004642"/>
    </source>
</evidence>
<dbReference type="EMBL" id="CAJNOI010000005">
    <property type="protein sequence ID" value="CAF0744982.1"/>
    <property type="molecule type" value="Genomic_DNA"/>
</dbReference>
<protein>
    <recommendedName>
        <fullName evidence="13">THAP-type domain-containing protein</fullName>
    </recommendedName>
</protein>
<evidence type="ECO:0000256" key="8">
    <source>
        <dbReference type="ARBA" id="ARBA00023125"/>
    </source>
</evidence>
<keyword evidence="5" id="KW-0862">Zinc</keyword>
<keyword evidence="9" id="KW-0804">Transcription</keyword>
<dbReference type="InterPro" id="IPR006612">
    <property type="entry name" value="THAP_Znf"/>
</dbReference>
<gene>
    <name evidence="14" type="ORF">BJG266_LOCUS2083</name>
    <name evidence="15" type="ORF">QVE165_LOCUS17968</name>
</gene>
<dbReference type="InterPro" id="IPR038441">
    <property type="entry name" value="THAP_Znf_sf"/>
</dbReference>
<keyword evidence="11" id="KW-0131">Cell cycle</keyword>
<keyword evidence="16" id="KW-1185">Reference proteome</keyword>
<feature type="domain" description="THAP-type" evidence="13">
    <location>
        <begin position="1"/>
        <end position="86"/>
    </location>
</feature>
<dbReference type="PANTHER" id="PTHR46600">
    <property type="entry name" value="THAP DOMAIN-CONTAINING"/>
    <property type="match status" value="1"/>
</dbReference>
<evidence type="ECO:0000256" key="9">
    <source>
        <dbReference type="ARBA" id="ARBA00023163"/>
    </source>
</evidence>
<sequence length="103" mass="11463">MPATCIVVGCGKKYGDVGQGRRKVALFHLPTNLTILKKWCDILSINCNNLSVAKTERVCSQHFFKQDLTYSERRTILAKGAIPIHTSTPGESVRVSCLRSRDN</sequence>
<evidence type="ECO:0000256" key="6">
    <source>
        <dbReference type="ARBA" id="ARBA00023015"/>
    </source>
</evidence>
<accession>A0A814KVN7</accession>
<dbReference type="PROSITE" id="PS50950">
    <property type="entry name" value="ZF_THAP"/>
    <property type="match status" value="1"/>
</dbReference>
<keyword evidence="10" id="KW-0539">Nucleus</keyword>
<dbReference type="InterPro" id="IPR026516">
    <property type="entry name" value="THAP1/10"/>
</dbReference>
<reference evidence="15" key="1">
    <citation type="submission" date="2021-02" db="EMBL/GenBank/DDBJ databases">
        <authorList>
            <person name="Nowell W R."/>
        </authorList>
    </citation>
    <scope>NUCLEOTIDE SEQUENCE</scope>
</reference>
<dbReference type="Gene3D" id="6.20.210.20">
    <property type="entry name" value="THAP domain"/>
    <property type="match status" value="1"/>
</dbReference>
<evidence type="ECO:0000313" key="16">
    <source>
        <dbReference type="Proteomes" id="UP000663832"/>
    </source>
</evidence>
<keyword evidence="3" id="KW-0479">Metal-binding</keyword>
<keyword evidence="8 12" id="KW-0238">DNA-binding</keyword>